<keyword evidence="4 5" id="KW-0472">Membrane</keyword>
<evidence type="ECO:0000256" key="2">
    <source>
        <dbReference type="ARBA" id="ARBA00022692"/>
    </source>
</evidence>
<evidence type="ECO:0000259" key="6">
    <source>
        <dbReference type="Pfam" id="PF04116"/>
    </source>
</evidence>
<dbReference type="InterPro" id="IPR006694">
    <property type="entry name" value="Fatty_acid_hydroxylase"/>
</dbReference>
<dbReference type="GO" id="GO:0005506">
    <property type="term" value="F:iron ion binding"/>
    <property type="evidence" value="ECO:0007669"/>
    <property type="project" value="InterPro"/>
</dbReference>
<comment type="subcellular location">
    <subcellularLocation>
        <location evidence="1">Membrane</location>
    </subcellularLocation>
</comment>
<keyword evidence="3 5" id="KW-1133">Transmembrane helix</keyword>
<dbReference type="Pfam" id="PF04116">
    <property type="entry name" value="FA_hydroxylase"/>
    <property type="match status" value="1"/>
</dbReference>
<feature type="transmembrane region" description="Helical" evidence="5">
    <location>
        <begin position="40"/>
        <end position="59"/>
    </location>
</feature>
<evidence type="ECO:0000256" key="4">
    <source>
        <dbReference type="ARBA" id="ARBA00023136"/>
    </source>
</evidence>
<dbReference type="EMBL" id="HBIZ01037787">
    <property type="protein sequence ID" value="CAE0771501.1"/>
    <property type="molecule type" value="Transcribed_RNA"/>
</dbReference>
<accession>A0A7S4BNG1</accession>
<evidence type="ECO:0000256" key="3">
    <source>
        <dbReference type="ARBA" id="ARBA00022989"/>
    </source>
</evidence>
<dbReference type="InterPro" id="IPR050307">
    <property type="entry name" value="Sterol_Desaturase_Related"/>
</dbReference>
<proteinExistence type="predicted"/>
<evidence type="ECO:0000256" key="1">
    <source>
        <dbReference type="ARBA" id="ARBA00004370"/>
    </source>
</evidence>
<gene>
    <name evidence="7" type="ORF">PCAR00345_LOCUS24113</name>
</gene>
<dbReference type="GO" id="GO:0016020">
    <property type="term" value="C:membrane"/>
    <property type="evidence" value="ECO:0007669"/>
    <property type="project" value="UniProtKB-SubCell"/>
</dbReference>
<evidence type="ECO:0000313" key="7">
    <source>
        <dbReference type="EMBL" id="CAE0771501.1"/>
    </source>
</evidence>
<dbReference type="AlphaFoldDB" id="A0A7S4BNG1"/>
<organism evidence="7">
    <name type="scientific">Chrysotila carterae</name>
    <name type="common">Marine alga</name>
    <name type="synonym">Syracosphaera carterae</name>
    <dbReference type="NCBI Taxonomy" id="13221"/>
    <lineage>
        <taxon>Eukaryota</taxon>
        <taxon>Haptista</taxon>
        <taxon>Haptophyta</taxon>
        <taxon>Prymnesiophyceae</taxon>
        <taxon>Isochrysidales</taxon>
        <taxon>Isochrysidaceae</taxon>
        <taxon>Chrysotila</taxon>
    </lineage>
</organism>
<dbReference type="GO" id="GO:0016491">
    <property type="term" value="F:oxidoreductase activity"/>
    <property type="evidence" value="ECO:0007669"/>
    <property type="project" value="InterPro"/>
</dbReference>
<protein>
    <recommendedName>
        <fullName evidence="6">Fatty acid hydroxylase domain-containing protein</fullName>
    </recommendedName>
</protein>
<name>A0A7S4BNG1_CHRCT</name>
<evidence type="ECO:0000256" key="5">
    <source>
        <dbReference type="SAM" id="Phobius"/>
    </source>
</evidence>
<keyword evidence="2 5" id="KW-0812">Transmembrane</keyword>
<dbReference type="GO" id="GO:0008610">
    <property type="term" value="P:lipid biosynthetic process"/>
    <property type="evidence" value="ECO:0007669"/>
    <property type="project" value="InterPro"/>
</dbReference>
<sequence length="190" mass="22305">MSANLLFIGLPYLLGMAWVSQHTEFGLRLDTDLPRHSERLWHLVAVLVVNEVLFFYSHWAMHSRHLYSRFHKQHHEFTAPVGIVAIYCHPVEFFVCDLIPLTAAFYPCRCHVFFALMWTFGAVIGTQVHHSGYRMPWTTCFDEQPDYHDFHHEKFKCNYGNLGFLDLLHGTSKPYIEHVQQSKARKLKQS</sequence>
<dbReference type="PANTHER" id="PTHR11863">
    <property type="entry name" value="STEROL DESATURASE"/>
    <property type="match status" value="1"/>
</dbReference>
<reference evidence="7" key="1">
    <citation type="submission" date="2021-01" db="EMBL/GenBank/DDBJ databases">
        <authorList>
            <person name="Corre E."/>
            <person name="Pelletier E."/>
            <person name="Niang G."/>
            <person name="Scheremetjew M."/>
            <person name="Finn R."/>
            <person name="Kale V."/>
            <person name="Holt S."/>
            <person name="Cochrane G."/>
            <person name="Meng A."/>
            <person name="Brown T."/>
            <person name="Cohen L."/>
        </authorList>
    </citation>
    <scope>NUCLEOTIDE SEQUENCE</scope>
    <source>
        <strain evidence="7">CCMP645</strain>
    </source>
</reference>
<feature type="domain" description="Fatty acid hydroxylase" evidence="6">
    <location>
        <begin position="44"/>
        <end position="171"/>
    </location>
</feature>